<feature type="binding site" evidence="9">
    <location>
        <begin position="94"/>
        <end position="104"/>
    </location>
    <ligand>
        <name>ATP</name>
        <dbReference type="ChEBI" id="CHEBI:30616"/>
    </ligand>
</feature>
<dbReference type="KEGG" id="tra:Trad_0984"/>
<feature type="active site" evidence="9">
    <location>
        <position position="133"/>
    </location>
</feature>
<dbReference type="GO" id="GO:0019288">
    <property type="term" value="P:isopentenyl diphosphate biosynthetic process, methylerythritol 4-phosphate pathway"/>
    <property type="evidence" value="ECO:0007669"/>
    <property type="project" value="UniProtKB-UniRule"/>
</dbReference>
<keyword evidence="13" id="KW-1185">Reference proteome</keyword>
<keyword evidence="7 9" id="KW-0067">ATP-binding</keyword>
<keyword evidence="6 9" id="KW-0418">Kinase</keyword>
<organism evidence="12 13">
    <name type="scientific">Truepera radiovictrix (strain DSM 17093 / CIP 108686 / LMG 22925 / RQ-24)</name>
    <dbReference type="NCBI Taxonomy" id="649638"/>
    <lineage>
        <taxon>Bacteria</taxon>
        <taxon>Thermotogati</taxon>
        <taxon>Deinococcota</taxon>
        <taxon>Deinococci</taxon>
        <taxon>Trueperales</taxon>
        <taxon>Trueperaceae</taxon>
        <taxon>Truepera</taxon>
    </lineage>
</organism>
<dbReference type="Pfam" id="PF08544">
    <property type="entry name" value="GHMP_kinases_C"/>
    <property type="match status" value="1"/>
</dbReference>
<evidence type="ECO:0000256" key="3">
    <source>
        <dbReference type="ARBA" id="ARBA00017473"/>
    </source>
</evidence>
<keyword evidence="9" id="KW-0414">Isoprene biosynthesis</keyword>
<dbReference type="EMBL" id="CP002049">
    <property type="protein sequence ID" value="ADI14113.1"/>
    <property type="molecule type" value="Genomic_DNA"/>
</dbReference>
<dbReference type="GO" id="GO:0005524">
    <property type="term" value="F:ATP binding"/>
    <property type="evidence" value="ECO:0007669"/>
    <property type="project" value="UniProtKB-UniRule"/>
</dbReference>
<feature type="active site" evidence="9">
    <location>
        <position position="10"/>
    </location>
</feature>
<evidence type="ECO:0000256" key="4">
    <source>
        <dbReference type="ARBA" id="ARBA00022679"/>
    </source>
</evidence>
<feature type="domain" description="GHMP kinase N-terminal" evidence="10">
    <location>
        <begin position="66"/>
        <end position="138"/>
    </location>
</feature>
<dbReference type="PANTHER" id="PTHR43527">
    <property type="entry name" value="4-DIPHOSPHOCYTIDYL-2-C-METHYL-D-ERYTHRITOL KINASE, CHLOROPLASTIC"/>
    <property type="match status" value="1"/>
</dbReference>
<comment type="similarity">
    <text evidence="1 9">Belongs to the GHMP kinase family. IspE subfamily.</text>
</comment>
<dbReference type="SUPFAM" id="SSF54211">
    <property type="entry name" value="Ribosomal protein S5 domain 2-like"/>
    <property type="match status" value="1"/>
</dbReference>
<dbReference type="InterPro" id="IPR036554">
    <property type="entry name" value="GHMP_kinase_C_sf"/>
</dbReference>
<dbReference type="InterPro" id="IPR013750">
    <property type="entry name" value="GHMP_kinase_C_dom"/>
</dbReference>
<dbReference type="InterPro" id="IPR004424">
    <property type="entry name" value="IspE"/>
</dbReference>
<evidence type="ECO:0000313" key="12">
    <source>
        <dbReference type="EMBL" id="ADI14113.1"/>
    </source>
</evidence>
<keyword evidence="4 9" id="KW-0808">Transferase</keyword>
<evidence type="ECO:0000256" key="2">
    <source>
        <dbReference type="ARBA" id="ARBA00012052"/>
    </source>
</evidence>
<feature type="domain" description="GHMP kinase C-terminal" evidence="11">
    <location>
        <begin position="206"/>
        <end position="263"/>
    </location>
</feature>
<accession>D7CV85</accession>
<dbReference type="AlphaFoldDB" id="D7CV85"/>
<dbReference type="InterPro" id="IPR020568">
    <property type="entry name" value="Ribosomal_Su5_D2-typ_SF"/>
</dbReference>
<reference evidence="12 13" key="2">
    <citation type="journal article" date="2011" name="Stand. Genomic Sci.">
        <title>Complete genome sequence of Truepera radiovictrix type strain (RQ-24).</title>
        <authorList>
            <person name="Ivanova N."/>
            <person name="Rohde C."/>
            <person name="Munk C."/>
            <person name="Nolan M."/>
            <person name="Lucas S."/>
            <person name="Del Rio T.G."/>
            <person name="Tice H."/>
            <person name="Deshpande S."/>
            <person name="Cheng J.F."/>
            <person name="Tapia R."/>
            <person name="Han C."/>
            <person name="Goodwin L."/>
            <person name="Pitluck S."/>
            <person name="Liolios K."/>
            <person name="Mavromatis K."/>
            <person name="Mikhailova N."/>
            <person name="Pati A."/>
            <person name="Chen A."/>
            <person name="Palaniappan K."/>
            <person name="Land M."/>
            <person name="Hauser L."/>
            <person name="Chang Y.J."/>
            <person name="Jeffries C.D."/>
            <person name="Brambilla E."/>
            <person name="Rohde M."/>
            <person name="Goker M."/>
            <person name="Tindall B.J."/>
            <person name="Woyke T."/>
            <person name="Bristow J."/>
            <person name="Eisen J.A."/>
            <person name="Markowitz V."/>
            <person name="Hugenholtz P."/>
            <person name="Kyrpides N.C."/>
            <person name="Klenk H.P."/>
            <person name="Lapidus A."/>
        </authorList>
    </citation>
    <scope>NUCLEOTIDE SEQUENCE [LARGE SCALE GENOMIC DNA]</scope>
    <source>
        <strain evidence="13">DSM 17093 / CIP 108686 / LMG 22925 / RQ-24</strain>
    </source>
</reference>
<dbReference type="STRING" id="649638.Trad_0984"/>
<dbReference type="GO" id="GO:0016114">
    <property type="term" value="P:terpenoid biosynthetic process"/>
    <property type="evidence" value="ECO:0007669"/>
    <property type="project" value="UniProtKB-UniRule"/>
</dbReference>
<dbReference type="PIRSF" id="PIRSF010376">
    <property type="entry name" value="IspE"/>
    <property type="match status" value="1"/>
</dbReference>
<dbReference type="PANTHER" id="PTHR43527:SF2">
    <property type="entry name" value="4-DIPHOSPHOCYTIDYL-2-C-METHYL-D-ERYTHRITOL KINASE, CHLOROPLASTIC"/>
    <property type="match status" value="1"/>
</dbReference>
<gene>
    <name evidence="9" type="primary">ispE</name>
    <name evidence="12" type="ordered locus">Trad_0984</name>
</gene>
<dbReference type="Gene3D" id="3.30.70.890">
    <property type="entry name" value="GHMP kinase, C-terminal domain"/>
    <property type="match status" value="1"/>
</dbReference>
<comment type="function">
    <text evidence="9">Catalyzes the phosphorylation of the position 2 hydroxy group of 4-diphosphocytidyl-2C-methyl-D-erythritol.</text>
</comment>
<evidence type="ECO:0000256" key="7">
    <source>
        <dbReference type="ARBA" id="ARBA00022840"/>
    </source>
</evidence>
<dbReference type="NCBIfam" id="TIGR00154">
    <property type="entry name" value="ispE"/>
    <property type="match status" value="1"/>
</dbReference>
<evidence type="ECO:0000256" key="1">
    <source>
        <dbReference type="ARBA" id="ARBA00009684"/>
    </source>
</evidence>
<keyword evidence="5 9" id="KW-0547">Nucleotide-binding</keyword>
<reference evidence="13" key="1">
    <citation type="submission" date="2010-05" db="EMBL/GenBank/DDBJ databases">
        <title>The complete genome of Truepera radiovictris DSM 17093.</title>
        <authorList>
            <consortium name="US DOE Joint Genome Institute (JGI-PGF)"/>
            <person name="Lucas S."/>
            <person name="Copeland A."/>
            <person name="Lapidus A."/>
            <person name="Glavina del Rio T."/>
            <person name="Dalin E."/>
            <person name="Tice H."/>
            <person name="Bruce D."/>
            <person name="Goodwin L."/>
            <person name="Pitluck S."/>
            <person name="Kyrpides N."/>
            <person name="Mavromatis K."/>
            <person name="Ovchinnikova G."/>
            <person name="Munk A.C."/>
            <person name="Detter J.C."/>
            <person name="Han C."/>
            <person name="Tapia R."/>
            <person name="Land M."/>
            <person name="Hauser L."/>
            <person name="Markowitz V."/>
            <person name="Cheng J.-F."/>
            <person name="Hugenholtz P."/>
            <person name="Woyke T."/>
            <person name="Wu D."/>
            <person name="Tindall B."/>
            <person name="Pomrenke H.G."/>
            <person name="Brambilla E."/>
            <person name="Klenk H.-P."/>
            <person name="Eisen J.A."/>
        </authorList>
    </citation>
    <scope>NUCLEOTIDE SEQUENCE [LARGE SCALE GENOMIC DNA]</scope>
    <source>
        <strain evidence="13">DSM 17093 / CIP 108686 / LMG 22925 / RQ-24</strain>
    </source>
</reference>
<dbReference type="InterPro" id="IPR006204">
    <property type="entry name" value="GHMP_kinase_N_dom"/>
</dbReference>
<evidence type="ECO:0000313" key="13">
    <source>
        <dbReference type="Proteomes" id="UP000000379"/>
    </source>
</evidence>
<dbReference type="HAMAP" id="MF_00061">
    <property type="entry name" value="IspE"/>
    <property type="match status" value="1"/>
</dbReference>
<dbReference type="Pfam" id="PF00288">
    <property type="entry name" value="GHMP_kinases_N"/>
    <property type="match status" value="1"/>
</dbReference>
<evidence type="ECO:0000256" key="6">
    <source>
        <dbReference type="ARBA" id="ARBA00022777"/>
    </source>
</evidence>
<name>D7CV85_TRURR</name>
<dbReference type="SUPFAM" id="SSF55060">
    <property type="entry name" value="GHMP Kinase, C-terminal domain"/>
    <property type="match status" value="1"/>
</dbReference>
<dbReference type="GO" id="GO:0050515">
    <property type="term" value="F:4-(cytidine 5'-diphospho)-2-C-methyl-D-erythritol kinase activity"/>
    <property type="evidence" value="ECO:0007669"/>
    <property type="project" value="UniProtKB-UniRule"/>
</dbReference>
<sequence length="275" mass="27858">MTVQLTAHAKVNLGLSLLGRRGDGFHEIDTVMVRLDLGDQLTVALGAPGVRLRVAGAELGIPPEENLVYRAAEAYLGACSSACGVDLTLVKHLPAAAGLGGGSSDAGATLRALAQLRPAAVDLAALAAALGSDVPFFARDLPAARATGRGEVLTPLELPPLHLVLANPGVAVSARDAYGYVARYGGPLDVPALVAGLARYEPDYPNDLEPGVIARVPVVGEVLAALRGAGLRGVRMSGSGSTCFGLATSAAAAARAAADLARAHPAWWVRAAKTG</sequence>
<evidence type="ECO:0000259" key="10">
    <source>
        <dbReference type="Pfam" id="PF00288"/>
    </source>
</evidence>
<evidence type="ECO:0000256" key="8">
    <source>
        <dbReference type="ARBA" id="ARBA00032554"/>
    </source>
</evidence>
<dbReference type="EC" id="2.7.1.148" evidence="2 9"/>
<dbReference type="NCBIfam" id="NF011202">
    <property type="entry name" value="PRK14608.1"/>
    <property type="match status" value="1"/>
</dbReference>
<dbReference type="HOGENOM" id="CLU_053057_1_1_0"/>
<evidence type="ECO:0000256" key="9">
    <source>
        <dbReference type="HAMAP-Rule" id="MF_00061"/>
    </source>
</evidence>
<dbReference type="UniPathway" id="UPA00056">
    <property type="reaction ID" value="UER00094"/>
</dbReference>
<comment type="pathway">
    <text evidence="9">Isoprenoid biosynthesis; isopentenyl diphosphate biosynthesis via DXP pathway; isopentenyl diphosphate from 1-deoxy-D-xylulose 5-phosphate: step 3/6.</text>
</comment>
<dbReference type="Gene3D" id="3.30.230.10">
    <property type="match status" value="1"/>
</dbReference>
<dbReference type="InterPro" id="IPR014721">
    <property type="entry name" value="Ribsml_uS5_D2-typ_fold_subgr"/>
</dbReference>
<dbReference type="Proteomes" id="UP000000379">
    <property type="component" value="Chromosome"/>
</dbReference>
<comment type="catalytic activity">
    <reaction evidence="9">
        <text>4-CDP-2-C-methyl-D-erythritol + ATP = 4-CDP-2-C-methyl-D-erythritol 2-phosphate + ADP + H(+)</text>
        <dbReference type="Rhea" id="RHEA:18437"/>
        <dbReference type="ChEBI" id="CHEBI:15378"/>
        <dbReference type="ChEBI" id="CHEBI:30616"/>
        <dbReference type="ChEBI" id="CHEBI:57823"/>
        <dbReference type="ChEBI" id="CHEBI:57919"/>
        <dbReference type="ChEBI" id="CHEBI:456216"/>
        <dbReference type="EC" id="2.7.1.148"/>
    </reaction>
</comment>
<evidence type="ECO:0000259" key="11">
    <source>
        <dbReference type="Pfam" id="PF08544"/>
    </source>
</evidence>
<proteinExistence type="inferred from homology"/>
<dbReference type="eggNOG" id="COG1947">
    <property type="taxonomic scope" value="Bacteria"/>
</dbReference>
<protein>
    <recommendedName>
        <fullName evidence="3 9">4-diphosphocytidyl-2-C-methyl-D-erythritol kinase</fullName>
        <shortName evidence="9">CMK</shortName>
        <ecNumber evidence="2 9">2.7.1.148</ecNumber>
    </recommendedName>
    <alternativeName>
        <fullName evidence="8 9">4-(cytidine-5'-diphospho)-2-C-methyl-D-erythritol kinase</fullName>
    </alternativeName>
</protein>
<evidence type="ECO:0000256" key="5">
    <source>
        <dbReference type="ARBA" id="ARBA00022741"/>
    </source>
</evidence>